<dbReference type="InterPro" id="IPR051309">
    <property type="entry name" value="ABCF_ATPase"/>
</dbReference>
<evidence type="ECO:0000313" key="2">
    <source>
        <dbReference type="EMBL" id="MFD1049644.1"/>
    </source>
</evidence>
<dbReference type="PANTHER" id="PTHR42855">
    <property type="entry name" value="ABC TRANSPORTER ATP-BINDING SUBUNIT"/>
    <property type="match status" value="1"/>
</dbReference>
<dbReference type="InterPro" id="IPR027417">
    <property type="entry name" value="P-loop_NTPase"/>
</dbReference>
<sequence>MSRYLSAHDLTKFYGDRAVFDGVSLTASPGQRLGLVGENGVGKSTLLRLLAGTEEPDAGEVVRPPDVGFLTQELPYGMDQTVGDVLADALAEIH</sequence>
<keyword evidence="2" id="KW-0067">ATP-binding</keyword>
<gene>
    <name evidence="2" type="ORF">ACFQ1S_31015</name>
</gene>
<dbReference type="EMBL" id="JBHTIS010002309">
    <property type="protein sequence ID" value="MFD1049644.1"/>
    <property type="molecule type" value="Genomic_DNA"/>
</dbReference>
<comment type="caution">
    <text evidence="2">The sequence shown here is derived from an EMBL/GenBank/DDBJ whole genome shotgun (WGS) entry which is preliminary data.</text>
</comment>
<dbReference type="PANTHER" id="PTHR42855:SF1">
    <property type="entry name" value="ABC TRANSPORTER DOMAIN-CONTAINING PROTEIN"/>
    <property type="match status" value="1"/>
</dbReference>
<feature type="domain" description="ABC transporter" evidence="1">
    <location>
        <begin position="21"/>
        <end position="61"/>
    </location>
</feature>
<feature type="non-terminal residue" evidence="2">
    <location>
        <position position="94"/>
    </location>
</feature>
<dbReference type="Proteomes" id="UP001597045">
    <property type="component" value="Unassembled WGS sequence"/>
</dbReference>
<dbReference type="GO" id="GO:0005524">
    <property type="term" value="F:ATP binding"/>
    <property type="evidence" value="ECO:0007669"/>
    <property type="project" value="UniProtKB-KW"/>
</dbReference>
<reference evidence="3" key="1">
    <citation type="journal article" date="2019" name="Int. J. Syst. Evol. Microbiol.">
        <title>The Global Catalogue of Microorganisms (GCM) 10K type strain sequencing project: providing services to taxonomists for standard genome sequencing and annotation.</title>
        <authorList>
            <consortium name="The Broad Institute Genomics Platform"/>
            <consortium name="The Broad Institute Genome Sequencing Center for Infectious Disease"/>
            <person name="Wu L."/>
            <person name="Ma J."/>
        </authorList>
    </citation>
    <scope>NUCLEOTIDE SEQUENCE [LARGE SCALE GENOMIC DNA]</scope>
    <source>
        <strain evidence="3">JCM 31486</strain>
    </source>
</reference>
<name>A0ABW3MK71_9PSEU</name>
<organism evidence="2 3">
    <name type="scientific">Kibdelosporangium lantanae</name>
    <dbReference type="NCBI Taxonomy" id="1497396"/>
    <lineage>
        <taxon>Bacteria</taxon>
        <taxon>Bacillati</taxon>
        <taxon>Actinomycetota</taxon>
        <taxon>Actinomycetes</taxon>
        <taxon>Pseudonocardiales</taxon>
        <taxon>Pseudonocardiaceae</taxon>
        <taxon>Kibdelosporangium</taxon>
    </lineage>
</organism>
<dbReference type="Gene3D" id="3.40.50.300">
    <property type="entry name" value="P-loop containing nucleotide triphosphate hydrolases"/>
    <property type="match status" value="1"/>
</dbReference>
<protein>
    <submittedName>
        <fullName evidence="2">ATP-binding cassette domain-containing protein</fullName>
    </submittedName>
</protein>
<dbReference type="SUPFAM" id="SSF52540">
    <property type="entry name" value="P-loop containing nucleoside triphosphate hydrolases"/>
    <property type="match status" value="1"/>
</dbReference>
<accession>A0ABW3MK71</accession>
<evidence type="ECO:0000313" key="3">
    <source>
        <dbReference type="Proteomes" id="UP001597045"/>
    </source>
</evidence>
<evidence type="ECO:0000259" key="1">
    <source>
        <dbReference type="Pfam" id="PF00005"/>
    </source>
</evidence>
<keyword evidence="2" id="KW-0547">Nucleotide-binding</keyword>
<dbReference type="Pfam" id="PF00005">
    <property type="entry name" value="ABC_tran"/>
    <property type="match status" value="1"/>
</dbReference>
<proteinExistence type="predicted"/>
<keyword evidence="3" id="KW-1185">Reference proteome</keyword>
<dbReference type="InterPro" id="IPR003439">
    <property type="entry name" value="ABC_transporter-like_ATP-bd"/>
</dbReference>